<name>A0A6J2XST9_SITOR</name>
<evidence type="ECO:0000313" key="3">
    <source>
        <dbReference type="RefSeq" id="XP_030754086.1"/>
    </source>
</evidence>
<organism evidence="2 3">
    <name type="scientific">Sitophilus oryzae</name>
    <name type="common">Rice weevil</name>
    <name type="synonym">Curculio oryzae</name>
    <dbReference type="NCBI Taxonomy" id="7048"/>
    <lineage>
        <taxon>Eukaryota</taxon>
        <taxon>Metazoa</taxon>
        <taxon>Ecdysozoa</taxon>
        <taxon>Arthropoda</taxon>
        <taxon>Hexapoda</taxon>
        <taxon>Insecta</taxon>
        <taxon>Pterygota</taxon>
        <taxon>Neoptera</taxon>
        <taxon>Endopterygota</taxon>
        <taxon>Coleoptera</taxon>
        <taxon>Polyphaga</taxon>
        <taxon>Cucujiformia</taxon>
        <taxon>Curculionidae</taxon>
        <taxon>Dryophthorinae</taxon>
        <taxon>Sitophilus</taxon>
    </lineage>
</organism>
<reference evidence="3" key="1">
    <citation type="submission" date="2025-08" db="UniProtKB">
        <authorList>
            <consortium name="RefSeq"/>
        </authorList>
    </citation>
    <scope>IDENTIFICATION</scope>
    <source>
        <tissue evidence="3">Gonads</tissue>
    </source>
</reference>
<sequence length="497" mass="55912">MCDQNGKNITSDNFFNNDNFKSCFARSVVVNSQYKQTKLQEPDEDCTLIENIHINQVPVISIAQEAPVRYRKNSKSLNVDESRRFSCGSIVSRRLSMSGLRRNEIPVENIYSQNKIDTLQWQLKEIDKSREMYKAVMKQVVTFLEKAHISLGTLGSRLNRKNTVPRSKSEHHIVIDNNTQSQRSLIEEHLNTWNNNKKDVSPDEIPPEKLAQEAFRLLRTAQSLLSTQEPNLTVSENGDSSDGPTDIEFLAQLAKEFPSDSQKQPQRATSFSLTPKLILPEHDIRIGTAFNRKLSLQLNDVKRTSPGKYSRCDSARGSVAESESFSLSGVERLEKSAGAEDPMREMVDFLETRSKNGDKSSSSPPAGSISSMEDESGFSSMTSFQDVGLPLVNSTAIDEVSPRSIFLKSILHESDESSVHSERTLLASPSPDVDLQKRSEYINAKEVTNHDVKLWQKPSQDPIRKNASANSLPSHKRWHSNPVQTEPSEHSLKVLWV</sequence>
<dbReference type="GeneID" id="115880900"/>
<accession>A0A6J2XST9</accession>
<dbReference type="KEGG" id="soy:115880900"/>
<evidence type="ECO:0000256" key="1">
    <source>
        <dbReference type="SAM" id="MobiDB-lite"/>
    </source>
</evidence>
<dbReference type="AlphaFoldDB" id="A0A6J2XST9"/>
<dbReference type="InParanoid" id="A0A6J2XST9"/>
<feature type="compositionally biased region" description="Low complexity" evidence="1">
    <location>
        <begin position="360"/>
        <end position="371"/>
    </location>
</feature>
<protein>
    <submittedName>
        <fullName evidence="3">Uncharacterized protein LOC115880900 isoform X1</fullName>
    </submittedName>
</protein>
<evidence type="ECO:0000313" key="2">
    <source>
        <dbReference type="Proteomes" id="UP000504635"/>
    </source>
</evidence>
<dbReference type="OrthoDB" id="6600770at2759"/>
<feature type="region of interest" description="Disordered" evidence="1">
    <location>
        <begin position="457"/>
        <end position="491"/>
    </location>
</feature>
<feature type="region of interest" description="Disordered" evidence="1">
    <location>
        <begin position="320"/>
        <end position="379"/>
    </location>
</feature>
<dbReference type="RefSeq" id="XP_030754086.1">
    <property type="nucleotide sequence ID" value="XM_030898226.1"/>
</dbReference>
<feature type="compositionally biased region" description="Basic and acidic residues" evidence="1">
    <location>
        <begin position="331"/>
        <end position="358"/>
    </location>
</feature>
<keyword evidence="2" id="KW-1185">Reference proteome</keyword>
<dbReference type="Proteomes" id="UP000504635">
    <property type="component" value="Unplaced"/>
</dbReference>
<proteinExistence type="predicted"/>
<gene>
    <name evidence="3" type="primary">LOC115880900</name>
</gene>
<dbReference type="FunCoup" id="A0A6J2XST9">
    <property type="interactions" value="24"/>
</dbReference>